<dbReference type="Gene3D" id="2.30.30.60">
    <property type="match status" value="1"/>
</dbReference>
<evidence type="ECO:0000313" key="8">
    <source>
        <dbReference type="EMBL" id="QFR48407.1"/>
    </source>
</evidence>
<dbReference type="OrthoDB" id="5368531at2"/>
<dbReference type="PANTHER" id="PTHR30566">
    <property type="entry name" value="YNAI-RELATED MECHANOSENSITIVE ION CHANNEL"/>
    <property type="match status" value="1"/>
</dbReference>
<protein>
    <submittedName>
        <fullName evidence="8">Mechanosensitive ion channel</fullName>
    </submittedName>
</protein>
<dbReference type="InterPro" id="IPR006685">
    <property type="entry name" value="MscS_channel_2nd"/>
</dbReference>
<proteinExistence type="predicted"/>
<dbReference type="AlphaFoldDB" id="A0A5P8NYB6"/>
<keyword evidence="6" id="KW-0732">Signal</keyword>
<evidence type="ECO:0000259" key="7">
    <source>
        <dbReference type="Pfam" id="PF00924"/>
    </source>
</evidence>
<dbReference type="KEGG" id="sulg:FJR48_01180"/>
<feature type="domain" description="Mechanosensitive ion channel MscS" evidence="7">
    <location>
        <begin position="278"/>
        <end position="359"/>
    </location>
</feature>
<keyword evidence="3 5" id="KW-1133">Transmembrane helix</keyword>
<organism evidence="8 9">
    <name type="scientific">Sulfurimonas lithotrophica</name>
    <dbReference type="NCBI Taxonomy" id="2590022"/>
    <lineage>
        <taxon>Bacteria</taxon>
        <taxon>Pseudomonadati</taxon>
        <taxon>Campylobacterota</taxon>
        <taxon>Epsilonproteobacteria</taxon>
        <taxon>Campylobacterales</taxon>
        <taxon>Sulfurimonadaceae</taxon>
        <taxon>Sulfurimonas</taxon>
    </lineage>
</organism>
<dbReference type="GO" id="GO:0008381">
    <property type="term" value="F:mechanosensitive monoatomic ion channel activity"/>
    <property type="evidence" value="ECO:0007669"/>
    <property type="project" value="UniProtKB-ARBA"/>
</dbReference>
<keyword evidence="4 5" id="KW-0472">Membrane</keyword>
<name>A0A5P8NYB6_9BACT</name>
<feature type="signal peptide" evidence="6">
    <location>
        <begin position="1"/>
        <end position="21"/>
    </location>
</feature>
<evidence type="ECO:0000256" key="3">
    <source>
        <dbReference type="ARBA" id="ARBA00022989"/>
    </source>
</evidence>
<evidence type="ECO:0000256" key="6">
    <source>
        <dbReference type="SAM" id="SignalP"/>
    </source>
</evidence>
<feature type="transmembrane region" description="Helical" evidence="5">
    <location>
        <begin position="198"/>
        <end position="220"/>
    </location>
</feature>
<keyword evidence="2 5" id="KW-0812">Transmembrane</keyword>
<evidence type="ECO:0000256" key="5">
    <source>
        <dbReference type="SAM" id="Phobius"/>
    </source>
</evidence>
<dbReference type="Pfam" id="PF00924">
    <property type="entry name" value="MS_channel_2nd"/>
    <property type="match status" value="1"/>
</dbReference>
<evidence type="ECO:0000313" key="9">
    <source>
        <dbReference type="Proteomes" id="UP000326944"/>
    </source>
</evidence>
<comment type="subcellular location">
    <subcellularLocation>
        <location evidence="1">Membrane</location>
    </subcellularLocation>
</comment>
<dbReference type="InterPro" id="IPR010920">
    <property type="entry name" value="LSM_dom_sf"/>
</dbReference>
<dbReference type="EMBL" id="CP043617">
    <property type="protein sequence ID" value="QFR48407.1"/>
    <property type="molecule type" value="Genomic_DNA"/>
</dbReference>
<feature type="chain" id="PRO_5024869493" evidence="6">
    <location>
        <begin position="22"/>
        <end position="460"/>
    </location>
</feature>
<reference evidence="8 9" key="1">
    <citation type="submission" date="2019-09" db="EMBL/GenBank/DDBJ databases">
        <title>Sulfurimonas gotlandica sp. nov., a chemoautotrophic and psychrotolerant epsilonproteobacterium isolated from a pelagic redoxcline, and an emended description of the genus Sulfurimonas.</title>
        <authorList>
            <person name="Wang S."/>
            <person name="Jiang L."/>
            <person name="Shao S."/>
        </authorList>
    </citation>
    <scope>NUCLEOTIDE SEQUENCE [LARGE SCALE GENOMIC DNA]</scope>
    <source>
        <strain evidence="8 9">GYSZ_1</strain>
    </source>
</reference>
<dbReference type="SUPFAM" id="SSF50182">
    <property type="entry name" value="Sm-like ribonucleoproteins"/>
    <property type="match status" value="1"/>
</dbReference>
<dbReference type="GO" id="GO:0016020">
    <property type="term" value="C:membrane"/>
    <property type="evidence" value="ECO:0007669"/>
    <property type="project" value="UniProtKB-SubCell"/>
</dbReference>
<dbReference type="InterPro" id="IPR023408">
    <property type="entry name" value="MscS_beta-dom_sf"/>
</dbReference>
<gene>
    <name evidence="8" type="ORF">FJR48_01180</name>
</gene>
<keyword evidence="9" id="KW-1185">Reference proteome</keyword>
<evidence type="ECO:0000256" key="4">
    <source>
        <dbReference type="ARBA" id="ARBA00023136"/>
    </source>
</evidence>
<accession>A0A5P8NYB6</accession>
<evidence type="ECO:0000256" key="2">
    <source>
        <dbReference type="ARBA" id="ARBA00022692"/>
    </source>
</evidence>
<dbReference type="Proteomes" id="UP000326944">
    <property type="component" value="Chromosome"/>
</dbReference>
<dbReference type="PANTHER" id="PTHR30566:SF5">
    <property type="entry name" value="MECHANOSENSITIVE ION CHANNEL PROTEIN 1, MITOCHONDRIAL-RELATED"/>
    <property type="match status" value="1"/>
</dbReference>
<sequence length="460" mass="54832">MKYFKIIFIFFLLTSSLNSDDADISKNIFDSKNIWIKTFINNKNYYITINNIVKIEQKIKNNTKNTHILENLNRRLEIQKSKLSLYEKNKSFNNLLLAYKFNIPEITAYDYIYKNSKKTLNKQIEKLIFMKNEFNKAFSLLKNYHKKNQNGIVSQDDIRYFDEFFDNINKTYFNLLDTKDELDKKYEEYYQEKLQKHIITFVVLIIVYILYRVFFMIYLSWEYKFKKDPSGIYKKTISIIFYIMIFLSLIMRYMEDFIYVITFLSVVAAALTIALREIILNIVASIYIFFSNMLRIGDRVMVQFETKHTIGDIQDISLMKIKLNEIEDYSNLKEVRNVGRTIYIPNSYVFTKVFYNYSKKKNGLINDLIEFEFSADNNFEDIKKVTRELLDSLNIDHTITFTLNNLKTGIICLISYEVNFKDVSKIRSELCVKLLQIYTLDKNIKLKNSKASTKAVNDEE</sequence>
<feature type="transmembrane region" description="Helical" evidence="5">
    <location>
        <begin position="257"/>
        <end position="290"/>
    </location>
</feature>
<evidence type="ECO:0000256" key="1">
    <source>
        <dbReference type="ARBA" id="ARBA00004370"/>
    </source>
</evidence>
<dbReference type="RefSeq" id="WP_152306350.1">
    <property type="nucleotide sequence ID" value="NZ_CP043617.1"/>
</dbReference>
<feature type="transmembrane region" description="Helical" evidence="5">
    <location>
        <begin position="232"/>
        <end position="251"/>
    </location>
</feature>